<evidence type="ECO:0000259" key="4">
    <source>
        <dbReference type="Pfam" id="PF24883"/>
    </source>
</evidence>
<gene>
    <name evidence="5" type="ORF">BJ508DRAFT_413030</name>
</gene>
<dbReference type="Pfam" id="PF24883">
    <property type="entry name" value="NPHP3_N"/>
    <property type="match status" value="1"/>
</dbReference>
<evidence type="ECO:0000256" key="2">
    <source>
        <dbReference type="SAM" id="MobiDB-lite"/>
    </source>
</evidence>
<dbReference type="SUPFAM" id="SSF52540">
    <property type="entry name" value="P-loop containing nucleoside triphosphate hydrolases"/>
    <property type="match status" value="1"/>
</dbReference>
<feature type="domain" description="DUF7708" evidence="3">
    <location>
        <begin position="293"/>
        <end position="449"/>
    </location>
</feature>
<dbReference type="InterPro" id="IPR056884">
    <property type="entry name" value="NPHP3-like_N"/>
</dbReference>
<evidence type="ECO:0000259" key="3">
    <source>
        <dbReference type="Pfam" id="PF24809"/>
    </source>
</evidence>
<reference evidence="5 6" key="1">
    <citation type="journal article" date="2018" name="Nat. Ecol. Evol.">
        <title>Pezizomycetes genomes reveal the molecular basis of ectomycorrhizal truffle lifestyle.</title>
        <authorList>
            <person name="Murat C."/>
            <person name="Payen T."/>
            <person name="Noel B."/>
            <person name="Kuo A."/>
            <person name="Morin E."/>
            <person name="Chen J."/>
            <person name="Kohler A."/>
            <person name="Krizsan K."/>
            <person name="Balestrini R."/>
            <person name="Da Silva C."/>
            <person name="Montanini B."/>
            <person name="Hainaut M."/>
            <person name="Levati E."/>
            <person name="Barry K.W."/>
            <person name="Belfiori B."/>
            <person name="Cichocki N."/>
            <person name="Clum A."/>
            <person name="Dockter R.B."/>
            <person name="Fauchery L."/>
            <person name="Guy J."/>
            <person name="Iotti M."/>
            <person name="Le Tacon F."/>
            <person name="Lindquist E.A."/>
            <person name="Lipzen A."/>
            <person name="Malagnac F."/>
            <person name="Mello A."/>
            <person name="Molinier V."/>
            <person name="Miyauchi S."/>
            <person name="Poulain J."/>
            <person name="Riccioni C."/>
            <person name="Rubini A."/>
            <person name="Sitrit Y."/>
            <person name="Splivallo R."/>
            <person name="Traeger S."/>
            <person name="Wang M."/>
            <person name="Zifcakova L."/>
            <person name="Wipf D."/>
            <person name="Zambonelli A."/>
            <person name="Paolocci F."/>
            <person name="Nowrousian M."/>
            <person name="Ottonello S."/>
            <person name="Baldrian P."/>
            <person name="Spatafora J.W."/>
            <person name="Henrissat B."/>
            <person name="Nagy L.G."/>
            <person name="Aury J.M."/>
            <person name="Wincker P."/>
            <person name="Grigoriev I.V."/>
            <person name="Bonfante P."/>
            <person name="Martin F.M."/>
        </authorList>
    </citation>
    <scope>NUCLEOTIDE SEQUENCE [LARGE SCALE GENOMIC DNA]</scope>
    <source>
        <strain evidence="5 6">RN42</strain>
    </source>
</reference>
<protein>
    <submittedName>
        <fullName evidence="5">Uncharacterized protein</fullName>
    </submittedName>
</protein>
<keyword evidence="1" id="KW-0677">Repeat</keyword>
<dbReference type="InterPro" id="IPR056125">
    <property type="entry name" value="DUF7708"/>
</dbReference>
<name>A0A3N4IDY7_ASCIM</name>
<dbReference type="InterPro" id="IPR027417">
    <property type="entry name" value="P-loop_NTPase"/>
</dbReference>
<dbReference type="PANTHER" id="PTHR10039">
    <property type="entry name" value="AMELOGENIN"/>
    <property type="match status" value="1"/>
</dbReference>
<accession>A0A3N4IDY7</accession>
<keyword evidence="6" id="KW-1185">Reference proteome</keyword>
<feature type="region of interest" description="Disordered" evidence="2">
    <location>
        <begin position="1"/>
        <end position="70"/>
    </location>
</feature>
<dbReference type="STRING" id="1160509.A0A3N4IDY7"/>
<dbReference type="Pfam" id="PF24809">
    <property type="entry name" value="DUF7708"/>
    <property type="match status" value="1"/>
</dbReference>
<dbReference type="Proteomes" id="UP000275078">
    <property type="component" value="Unassembled WGS sequence"/>
</dbReference>
<feature type="region of interest" description="Disordered" evidence="2">
    <location>
        <begin position="908"/>
        <end position="935"/>
    </location>
</feature>
<dbReference type="Gene3D" id="3.40.50.300">
    <property type="entry name" value="P-loop containing nucleotide triphosphate hydrolases"/>
    <property type="match status" value="1"/>
</dbReference>
<feature type="domain" description="Nephrocystin 3-like N-terminal" evidence="4">
    <location>
        <begin position="525"/>
        <end position="683"/>
    </location>
</feature>
<evidence type="ECO:0000256" key="1">
    <source>
        <dbReference type="ARBA" id="ARBA00022737"/>
    </source>
</evidence>
<dbReference type="OrthoDB" id="7464126at2759"/>
<evidence type="ECO:0000313" key="6">
    <source>
        <dbReference type="Proteomes" id="UP000275078"/>
    </source>
</evidence>
<feature type="region of interest" description="Disordered" evidence="2">
    <location>
        <begin position="180"/>
        <end position="199"/>
    </location>
</feature>
<sequence>MNTSGLKLKTKVKRLLRIKEKPQPQATGSHLPAGNTPGKSSQPASTKPGGVEHIEFRPPQSTCSTKADVAHADTAPVKADVASDNSMTPNSGISVSLAPTIPEETHNSALDTIQNVPVQASSSTVTITGNQDSDITVVGVETEGASNGEPMLQQPQLPPTVTDLSDPSEIADLVQPASSVPLGADENTTLSGPSGSDCQLVSGDKINASTSDEELAAEKEKIWNRAYELAQLKLSKEEQSQLPGNLALGQEDSFFKIIEESKQLQAQANGNENGTGENNDKTRRDIRVMERVDKMIKVCNEYAKVVDIAVGHQPEVFALVWGGLRFMMQVYLNHQETLEAINDMMEKVGMSLARAELYYGIYYKELQARKVHNPSVNTEWEREVSDALPEFYASILVVTIKARMHLAPASAIRRTLRKLKPFLLELRGHITEMMDRQHKMKELAEAATMKRTQGIEANTDLLPEMHSTIASIPKIEYKLQHIETTINSMKEVMESGITDVKAKEWLHAVNSSQLYEKNAKLRLDGTCTWIFEDERFKAWESGSHHGSLWIVGIPGAGKTVLASAVIEHLEESSDDLLVYFYFLYSDTSRKQPVDMMASIIAQLLKAVDVHESSDLMRILKSEAQDSSIFAKSHALEDDRDYGKLCKLFIQMVSSLQRRVFVVLDALDECEAPEEVATFVKMAASLMETPRRQPVDSAAQSGISGPMASIQILLTGRPTVDSFFSSLPSITSIGMEVDADIMKLVEDKVGRHDALRPHKDLIIAKLRSNSKGMFRYAALVLEELEQVLPVSLPIEKRLSLLPRDVFGMYESILLRLSSKSSDGELEMRKRIFIWLSLTSLDPIIAPTVRMLQLMCTIVPGDIEFDPSTAVLPTREQLLASCGSLIEVVPLEECRCEALLKVQPEEREKLVKKSTSTRPAPHAPRPPLPETQTDSQDEKECFCGARYAKEMGGYVRFTHKTVEEFLCRDRQSLSASVVNNPSVYSCLIKMEEAHLFTARCYFTQIMSATSSESSGGKTLSQIYMTSEFRPAMRQAAWHLQAAAVASRSGYRSETQDKLWSLISRFIWDIKFAEHFESWYHSPALDFYGPCFTQTYSDLFKHWSLSKTKFRPFMRDSWRCAPIRPEFLLVELNLADVVERHYPDGYAFGEWTMNWGIKKRVRYDWNRWTERFTRERTYDSGFERSLYYQTFLQEEPWLHSADYSWPTLLELAIYFGQRQLSLALIRNHRLSPSKGDNGNLWAALVGSQSSLLDILLDYEHPNINTPNEFGETLLASLPASLDIYIRETMPRNPSTVQLFLVNDGIVQELIDPESMLDPVFDYQKELYRKFRAKGAKSYGELGYRLVTPDEVEVSVDETDCTLVTMRSSNTRLIPFANGLAPASNEHYTTNTYQPNPSVVEC</sequence>
<organism evidence="5 6">
    <name type="scientific">Ascobolus immersus RN42</name>
    <dbReference type="NCBI Taxonomy" id="1160509"/>
    <lineage>
        <taxon>Eukaryota</taxon>
        <taxon>Fungi</taxon>
        <taxon>Dikarya</taxon>
        <taxon>Ascomycota</taxon>
        <taxon>Pezizomycotina</taxon>
        <taxon>Pezizomycetes</taxon>
        <taxon>Pezizales</taxon>
        <taxon>Ascobolaceae</taxon>
        <taxon>Ascobolus</taxon>
    </lineage>
</organism>
<dbReference type="EMBL" id="ML119661">
    <property type="protein sequence ID" value="RPA83999.1"/>
    <property type="molecule type" value="Genomic_DNA"/>
</dbReference>
<proteinExistence type="predicted"/>
<dbReference type="PANTHER" id="PTHR10039:SF17">
    <property type="entry name" value="FUNGAL STAND N-TERMINAL GOODBYE DOMAIN-CONTAINING PROTEIN-RELATED"/>
    <property type="match status" value="1"/>
</dbReference>
<evidence type="ECO:0000313" key="5">
    <source>
        <dbReference type="EMBL" id="RPA83999.1"/>
    </source>
</evidence>
<feature type="compositionally biased region" description="Polar residues" evidence="2">
    <location>
        <begin position="186"/>
        <end position="199"/>
    </location>
</feature>